<dbReference type="Pfam" id="PF12728">
    <property type="entry name" value="HTH_17"/>
    <property type="match status" value="1"/>
</dbReference>
<name>A0A6M3IRF2_9ZZZZ</name>
<sequence length="106" mass="11589">MGGRAARAPLLALRSSLAAPAGPLPAGAAFVWPRLGLDNLRVACTLRGMTISEAARRLGLAPSTLRHQIKNRALRAHKMGRGWYVSPDEVERYRLVHRRPLEDADA</sequence>
<dbReference type="EMBL" id="MT141392">
    <property type="protein sequence ID" value="QJA60023.1"/>
    <property type="molecule type" value="Genomic_DNA"/>
</dbReference>
<dbReference type="InterPro" id="IPR009061">
    <property type="entry name" value="DNA-bd_dom_put_sf"/>
</dbReference>
<accession>A0A6M3IRF2</accession>
<feature type="domain" description="Helix-turn-helix" evidence="1">
    <location>
        <begin position="49"/>
        <end position="93"/>
    </location>
</feature>
<organism evidence="2">
    <name type="scientific">viral metagenome</name>
    <dbReference type="NCBI Taxonomy" id="1070528"/>
    <lineage>
        <taxon>unclassified sequences</taxon>
        <taxon>metagenomes</taxon>
        <taxon>organismal metagenomes</taxon>
    </lineage>
</organism>
<dbReference type="AlphaFoldDB" id="A0A6M3IRF2"/>
<proteinExistence type="predicted"/>
<dbReference type="InterPro" id="IPR041657">
    <property type="entry name" value="HTH_17"/>
</dbReference>
<protein>
    <submittedName>
        <fullName evidence="2">Putative DNA binding, helix-turn-helix domain containing protein</fullName>
    </submittedName>
</protein>
<gene>
    <name evidence="2" type="ORF">MM415B01209_0022</name>
</gene>
<dbReference type="NCBIfam" id="TIGR01764">
    <property type="entry name" value="excise"/>
    <property type="match status" value="1"/>
</dbReference>
<evidence type="ECO:0000313" key="2">
    <source>
        <dbReference type="EMBL" id="QJA60023.1"/>
    </source>
</evidence>
<dbReference type="Gene3D" id="1.10.1660.10">
    <property type="match status" value="1"/>
</dbReference>
<evidence type="ECO:0000259" key="1">
    <source>
        <dbReference type="Pfam" id="PF12728"/>
    </source>
</evidence>
<reference evidence="2" key="1">
    <citation type="submission" date="2020-03" db="EMBL/GenBank/DDBJ databases">
        <title>The deep terrestrial virosphere.</title>
        <authorList>
            <person name="Holmfeldt K."/>
            <person name="Nilsson E."/>
            <person name="Simone D."/>
            <person name="Lopez-Fernandez M."/>
            <person name="Wu X."/>
            <person name="de Brujin I."/>
            <person name="Lundin D."/>
            <person name="Andersson A."/>
            <person name="Bertilsson S."/>
            <person name="Dopson M."/>
        </authorList>
    </citation>
    <scope>NUCLEOTIDE SEQUENCE</scope>
    <source>
        <strain evidence="2">MM415B01209</strain>
    </source>
</reference>
<dbReference type="SUPFAM" id="SSF46955">
    <property type="entry name" value="Putative DNA-binding domain"/>
    <property type="match status" value="1"/>
</dbReference>
<dbReference type="GO" id="GO:0003677">
    <property type="term" value="F:DNA binding"/>
    <property type="evidence" value="ECO:0007669"/>
    <property type="project" value="InterPro"/>
</dbReference>
<dbReference type="InterPro" id="IPR010093">
    <property type="entry name" value="SinI_DNA-bd"/>
</dbReference>